<dbReference type="EMBL" id="GBXI01002142">
    <property type="protein sequence ID" value="JAD12150.1"/>
    <property type="molecule type" value="Transcribed_RNA"/>
</dbReference>
<protein>
    <submittedName>
        <fullName evidence="1">Aspartate carbamoyltransferase</fullName>
    </submittedName>
</protein>
<evidence type="ECO:0000313" key="1">
    <source>
        <dbReference type="EMBL" id="JAD12150.1"/>
    </source>
</evidence>
<accession>A0A0A1XMP1</accession>
<organism evidence="1">
    <name type="scientific">Zeugodacus cucurbitae</name>
    <name type="common">Melon fruit fly</name>
    <name type="synonym">Bactrocera cucurbitae</name>
    <dbReference type="NCBI Taxonomy" id="28588"/>
    <lineage>
        <taxon>Eukaryota</taxon>
        <taxon>Metazoa</taxon>
        <taxon>Ecdysozoa</taxon>
        <taxon>Arthropoda</taxon>
        <taxon>Hexapoda</taxon>
        <taxon>Insecta</taxon>
        <taxon>Pterygota</taxon>
        <taxon>Neoptera</taxon>
        <taxon>Endopterygota</taxon>
        <taxon>Diptera</taxon>
        <taxon>Brachycera</taxon>
        <taxon>Muscomorpha</taxon>
        <taxon>Tephritoidea</taxon>
        <taxon>Tephritidae</taxon>
        <taxon>Zeugodacus</taxon>
        <taxon>Zeugodacus</taxon>
    </lineage>
</organism>
<name>A0A0A1XMP1_ZEUCU</name>
<gene>
    <name evidence="1" type="primary">pyrB_2</name>
    <name evidence="1" type="ORF">g.29206</name>
</gene>
<reference evidence="1" key="2">
    <citation type="journal article" date="2015" name="Gigascience">
        <title>Reconstructing a comprehensive transcriptome assembly of a white-pupal translocated strain of the pest fruit fly Bactrocera cucurbitae.</title>
        <authorList>
            <person name="Sim S.B."/>
            <person name="Calla B."/>
            <person name="Hall B."/>
            <person name="DeRego T."/>
            <person name="Geib S.M."/>
        </authorList>
    </citation>
    <scope>NUCLEOTIDE SEQUENCE</scope>
</reference>
<proteinExistence type="predicted"/>
<reference evidence="1" key="1">
    <citation type="submission" date="2014-11" db="EMBL/GenBank/DDBJ databases">
        <authorList>
            <person name="Geib S."/>
        </authorList>
    </citation>
    <scope>NUCLEOTIDE SEQUENCE</scope>
</reference>
<dbReference type="GO" id="GO:0016740">
    <property type="term" value="F:transferase activity"/>
    <property type="evidence" value="ECO:0007669"/>
    <property type="project" value="UniProtKB-KW"/>
</dbReference>
<keyword evidence="1" id="KW-0808">Transferase</keyword>
<dbReference type="AlphaFoldDB" id="A0A0A1XMP1"/>
<sequence>MDLDESAKPINLGAYLSQYKESAENMQASDDKALLRKELTTSGDSQLKRPQEFDTAIKTKVKKIKRHKTTTKETKSPEEIESLDMHLPPQIELWYPATVRAPRYRPLSRPSPEECEHIKNVLEYALGCEEEPQDSQYEPNYINYDRFWHHLQKKKKS</sequence>